<organism evidence="5 6">
    <name type="scientific">Sedimentibacter saalensis</name>
    <dbReference type="NCBI Taxonomy" id="130788"/>
    <lineage>
        <taxon>Bacteria</taxon>
        <taxon>Bacillati</taxon>
        <taxon>Bacillota</taxon>
        <taxon>Tissierellia</taxon>
        <taxon>Sedimentibacter</taxon>
    </lineage>
</organism>
<evidence type="ECO:0000313" key="5">
    <source>
        <dbReference type="EMBL" id="TWH81450.1"/>
    </source>
</evidence>
<name>A0A562JE81_9FIRM</name>
<evidence type="ECO:0000259" key="4">
    <source>
        <dbReference type="PROSITE" id="PS50983"/>
    </source>
</evidence>
<feature type="domain" description="Fe/B12 periplasmic-binding" evidence="4">
    <location>
        <begin position="70"/>
        <end position="324"/>
    </location>
</feature>
<feature type="signal peptide" evidence="3">
    <location>
        <begin position="1"/>
        <end position="26"/>
    </location>
</feature>
<dbReference type="EMBL" id="VLKH01000003">
    <property type="protein sequence ID" value="TWH81450.1"/>
    <property type="molecule type" value="Genomic_DNA"/>
</dbReference>
<sequence length="327" mass="35907">MKKKLFTMASILLIVASMTGCSKYLAPEKKVQEPTNKTEQQTPDKESNAQSLPTTDRAGNEITIPEEVSKIISMSPSNTEIIVALGYGDKLIAVDKYSKDIEGIPADLPLFDIMKPDVEQLVALEPDLVIASGMSKSDGGDPFKPVKDLGICLVYIPSSDSMEGIYEDIMFLAKSLKNEEKGTELVEGMKTEISKITELSSKITEKKSVYFEIAAAPNLYSFGSGVFLNEMIELIGAENIFADQEKWISVSDESVVAADPDIILTNVSYVENPTEEIKSRAGWDNMTAVKNNDVYYIDNSASSLSNHNVVKALKEMAEAVYPEVFKK</sequence>
<feature type="chain" id="PRO_5021780449" evidence="3">
    <location>
        <begin position="27"/>
        <end position="327"/>
    </location>
</feature>
<feature type="region of interest" description="Disordered" evidence="2">
    <location>
        <begin position="29"/>
        <end position="60"/>
    </location>
</feature>
<dbReference type="Gene3D" id="3.40.50.1980">
    <property type="entry name" value="Nitrogenase molybdenum iron protein domain"/>
    <property type="match status" value="2"/>
</dbReference>
<dbReference type="SUPFAM" id="SSF53807">
    <property type="entry name" value="Helical backbone' metal receptor"/>
    <property type="match status" value="1"/>
</dbReference>
<evidence type="ECO:0000256" key="2">
    <source>
        <dbReference type="SAM" id="MobiDB-lite"/>
    </source>
</evidence>
<dbReference type="InterPro" id="IPR002491">
    <property type="entry name" value="ABC_transptr_periplasmic_BD"/>
</dbReference>
<keyword evidence="6" id="KW-1185">Reference proteome</keyword>
<protein>
    <submittedName>
        <fullName evidence="5">Iron complex transport system substrate-binding protein</fullName>
    </submittedName>
</protein>
<gene>
    <name evidence="5" type="ORF">LY60_01198</name>
</gene>
<dbReference type="GO" id="GO:0071281">
    <property type="term" value="P:cellular response to iron ion"/>
    <property type="evidence" value="ECO:0007669"/>
    <property type="project" value="TreeGrafter"/>
</dbReference>
<keyword evidence="3" id="KW-0732">Signal</keyword>
<dbReference type="AlphaFoldDB" id="A0A562JE81"/>
<evidence type="ECO:0000313" key="6">
    <source>
        <dbReference type="Proteomes" id="UP000315343"/>
    </source>
</evidence>
<dbReference type="PROSITE" id="PS50983">
    <property type="entry name" value="FE_B12_PBP"/>
    <property type="match status" value="1"/>
</dbReference>
<proteinExistence type="inferred from homology"/>
<dbReference type="Proteomes" id="UP000315343">
    <property type="component" value="Unassembled WGS sequence"/>
</dbReference>
<dbReference type="OrthoDB" id="9816357at2"/>
<reference evidence="5 6" key="1">
    <citation type="submission" date="2019-07" db="EMBL/GenBank/DDBJ databases">
        <title>Genomic Encyclopedia of Type Strains, Phase I: the one thousand microbial genomes (KMG-I) project.</title>
        <authorList>
            <person name="Kyrpides N."/>
        </authorList>
    </citation>
    <scope>NUCLEOTIDE SEQUENCE [LARGE SCALE GENOMIC DNA]</scope>
    <source>
        <strain evidence="5 6">DSM 13558</strain>
    </source>
</reference>
<dbReference type="PANTHER" id="PTHR30535:SF34">
    <property type="entry name" value="MOLYBDATE-BINDING PROTEIN MOLA"/>
    <property type="match status" value="1"/>
</dbReference>
<comment type="similarity">
    <text evidence="1">Belongs to the bacterial solute-binding protein 8 family.</text>
</comment>
<dbReference type="PROSITE" id="PS51257">
    <property type="entry name" value="PROKAR_LIPOPROTEIN"/>
    <property type="match status" value="1"/>
</dbReference>
<dbReference type="PANTHER" id="PTHR30535">
    <property type="entry name" value="VITAMIN B12-BINDING PROTEIN"/>
    <property type="match status" value="1"/>
</dbReference>
<dbReference type="RefSeq" id="WP_145081240.1">
    <property type="nucleotide sequence ID" value="NZ_DAMBUX010000013.1"/>
</dbReference>
<evidence type="ECO:0000256" key="3">
    <source>
        <dbReference type="SAM" id="SignalP"/>
    </source>
</evidence>
<dbReference type="InterPro" id="IPR050902">
    <property type="entry name" value="ABC_Transporter_SBP"/>
</dbReference>
<comment type="caution">
    <text evidence="5">The sequence shown here is derived from an EMBL/GenBank/DDBJ whole genome shotgun (WGS) entry which is preliminary data.</text>
</comment>
<accession>A0A562JE81</accession>
<dbReference type="CDD" id="cd01143">
    <property type="entry name" value="YvrC"/>
    <property type="match status" value="1"/>
</dbReference>
<evidence type="ECO:0000256" key="1">
    <source>
        <dbReference type="ARBA" id="ARBA00008814"/>
    </source>
</evidence>
<dbReference type="Pfam" id="PF01497">
    <property type="entry name" value="Peripla_BP_2"/>
    <property type="match status" value="1"/>
</dbReference>